<name>A0A831W7D9_9GAMM</name>
<dbReference type="EC" id="1.8.1.8" evidence="18"/>
<keyword evidence="3 18" id="KW-0813">Transport</keyword>
<dbReference type="SUPFAM" id="SSF74863">
    <property type="entry name" value="Thiol:disulfide interchange protein DsbD, N-terminal domain (DsbD-alpha)"/>
    <property type="match status" value="2"/>
</dbReference>
<feature type="domain" description="Thioredoxin" evidence="19">
    <location>
        <begin position="652"/>
        <end position="790"/>
    </location>
</feature>
<dbReference type="PROSITE" id="PS00194">
    <property type="entry name" value="THIOREDOXIN_1"/>
    <property type="match status" value="1"/>
</dbReference>
<sequence length="790" mass="84205">MPDTRILNPLRLLLVLLLAVSAVRGGENEFLEPEQAYRLSTAVEDPGAVTLSWDIADGYYLYRDKFSFASDTPGIELGEPQLPPSRTKQDPYFGDVEIYKHRVDIRIPLQRDAGSGELLRLKTVSQGCAEAGLCYPPQKQTVEIPLPPAAPADDDSSDALSPLQALATLGSSLGIDDDNRILTPEQAYQLKVGADAKRLQLNWTIAEGTYLYQDKVQVRLLDGDGVRLGRFELPPAKIKKNALRPDGTTGDLPVYVGRLNLTIPLQRSDPGPTGIRVQAIYQGCAEAGVCYPPQKKEVSLALPAVTETAAPATAAPPAAPDALERARQAVLETTPAAPVPAPAGDAEAEVSEQDRIATTLAGGSTWLIVLTFFGLGLLLAFTPCVFPMIPILSGIIAGQGSTVTTRRAFTLSLVYVLAMSVTYTIAGVLAGLFGQNLQATFQNPWILGSFAVIFVLLALSMFGFYDLQLPSRWQSRLSEASSRQRSGRYTGVAVMGFLSALIVGPCVAPPLAGALIYIGQTGDALLGGVGLFSLAMGMGAPLLVIGASAGRLLPRVGPWMNTVKAVFGVGLLAVAIVLLERIVPPAVAMLLWGTLLVVSAVYMGALQQLPVEASGWDRLWRGLGCVLLIYGALMLVGVAAGGRDTVQPLRGLLPGALLAGSSGGSAGGELHFKRIKSLEDLQREVAAASAAGRPVMLDFYADWCVSCKELERYTFSDPAVHRALGDAVLLQADVTADDARDRALLQGHFGLPGPPAIIFYGRDGRERRAYRVVGFLDAEEFADHVRKAFR</sequence>
<dbReference type="Gene3D" id="2.60.40.1250">
    <property type="entry name" value="Thiol:disulfide interchange protein DsbD, N-terminal domain"/>
    <property type="match status" value="2"/>
</dbReference>
<dbReference type="InterPro" id="IPR035671">
    <property type="entry name" value="DsbD_gamma"/>
</dbReference>
<evidence type="ECO:0000256" key="13">
    <source>
        <dbReference type="ARBA" id="ARBA00023136"/>
    </source>
</evidence>
<dbReference type="GO" id="GO:0047134">
    <property type="term" value="F:protein-disulfide reductase [NAD(P)H] activity"/>
    <property type="evidence" value="ECO:0007669"/>
    <property type="project" value="UniProtKB-UniRule"/>
</dbReference>
<dbReference type="InterPro" id="IPR013766">
    <property type="entry name" value="Thioredoxin_domain"/>
</dbReference>
<keyword evidence="12 18" id="KW-0520">NAD</keyword>
<dbReference type="NCBIfam" id="NF001419">
    <property type="entry name" value="PRK00293.1"/>
    <property type="match status" value="1"/>
</dbReference>
<evidence type="ECO:0000256" key="5">
    <source>
        <dbReference type="ARBA" id="ARBA00022519"/>
    </source>
</evidence>
<dbReference type="InterPro" id="IPR036249">
    <property type="entry name" value="Thioredoxin-like_sf"/>
</dbReference>
<comment type="caution">
    <text evidence="20">The sequence shown here is derived from an EMBL/GenBank/DDBJ whole genome shotgun (WGS) entry which is preliminary data.</text>
</comment>
<dbReference type="GO" id="GO:0009055">
    <property type="term" value="F:electron transfer activity"/>
    <property type="evidence" value="ECO:0007669"/>
    <property type="project" value="UniProtKB-UniRule"/>
</dbReference>
<evidence type="ECO:0000259" key="19">
    <source>
        <dbReference type="PROSITE" id="PS51352"/>
    </source>
</evidence>
<comment type="subcellular location">
    <subcellularLocation>
        <location evidence="1 18">Cell inner membrane</location>
        <topology evidence="1 18">Multi-pass membrane protein</topology>
    </subcellularLocation>
</comment>
<evidence type="ECO:0000256" key="14">
    <source>
        <dbReference type="ARBA" id="ARBA00023157"/>
    </source>
</evidence>
<dbReference type="Proteomes" id="UP000886251">
    <property type="component" value="Unassembled WGS sequence"/>
</dbReference>
<feature type="transmembrane region" description="Helical" evidence="18">
    <location>
        <begin position="366"/>
        <end position="396"/>
    </location>
</feature>
<feature type="transmembrane region" description="Helical" evidence="18">
    <location>
        <begin position="445"/>
        <end position="467"/>
    </location>
</feature>
<keyword evidence="9 18" id="KW-0249">Electron transport</keyword>
<feature type="transmembrane region" description="Helical" evidence="18">
    <location>
        <begin position="408"/>
        <end position="433"/>
    </location>
</feature>
<comment type="catalytic activity">
    <reaction evidence="17 18">
        <text>[protein]-dithiol + NADP(+) = [protein]-disulfide + NADPH + H(+)</text>
        <dbReference type="Rhea" id="RHEA:18753"/>
        <dbReference type="Rhea" id="RHEA-COMP:10593"/>
        <dbReference type="Rhea" id="RHEA-COMP:10594"/>
        <dbReference type="ChEBI" id="CHEBI:15378"/>
        <dbReference type="ChEBI" id="CHEBI:29950"/>
        <dbReference type="ChEBI" id="CHEBI:50058"/>
        <dbReference type="ChEBI" id="CHEBI:57783"/>
        <dbReference type="ChEBI" id="CHEBI:58349"/>
        <dbReference type="EC" id="1.8.1.8"/>
    </reaction>
</comment>
<gene>
    <name evidence="18 20" type="primary">dsbD</name>
    <name evidence="20" type="ORF">ENI96_08265</name>
</gene>
<comment type="similarity">
    <text evidence="2 18">Belongs to the thioredoxin family. DsbD subfamily.</text>
</comment>
<evidence type="ECO:0000256" key="16">
    <source>
        <dbReference type="ARBA" id="ARBA00047388"/>
    </source>
</evidence>
<evidence type="ECO:0000256" key="7">
    <source>
        <dbReference type="ARBA" id="ARBA00022729"/>
    </source>
</evidence>
<dbReference type="InterPro" id="IPR022910">
    <property type="entry name" value="Thiol_diS_interchange_DbsD"/>
</dbReference>
<evidence type="ECO:0000256" key="18">
    <source>
        <dbReference type="HAMAP-Rule" id="MF_00399"/>
    </source>
</evidence>
<feature type="transmembrane region" description="Helical" evidence="18">
    <location>
        <begin position="488"/>
        <end position="518"/>
    </location>
</feature>
<dbReference type="AlphaFoldDB" id="A0A831W7D9"/>
<dbReference type="InterPro" id="IPR003834">
    <property type="entry name" value="Cyt_c_assmbl_TM_dom"/>
</dbReference>
<evidence type="ECO:0000256" key="15">
    <source>
        <dbReference type="ARBA" id="ARBA00023284"/>
    </source>
</evidence>
<dbReference type="InterPro" id="IPR036929">
    <property type="entry name" value="DsbDN_sf"/>
</dbReference>
<keyword evidence="10 18" id="KW-1133">Transmembrane helix</keyword>
<evidence type="ECO:0000256" key="4">
    <source>
        <dbReference type="ARBA" id="ARBA00022475"/>
    </source>
</evidence>
<feature type="transmembrane region" description="Helical" evidence="18">
    <location>
        <begin position="559"/>
        <end position="579"/>
    </location>
</feature>
<dbReference type="GO" id="GO:0005886">
    <property type="term" value="C:plasma membrane"/>
    <property type="evidence" value="ECO:0007669"/>
    <property type="project" value="UniProtKB-SubCell"/>
</dbReference>
<feature type="disulfide bond" description="Redox-active" evidence="18">
    <location>
        <begin position="128"/>
        <end position="134"/>
    </location>
</feature>
<keyword evidence="11 18" id="KW-0560">Oxidoreductase</keyword>
<feature type="transmembrane region" description="Helical" evidence="18">
    <location>
        <begin position="585"/>
        <end position="606"/>
    </location>
</feature>
<dbReference type="GO" id="GO:0045454">
    <property type="term" value="P:cell redox homeostasis"/>
    <property type="evidence" value="ECO:0007669"/>
    <property type="project" value="TreeGrafter"/>
</dbReference>
<dbReference type="PANTHER" id="PTHR32234:SF0">
    <property type="entry name" value="THIOL:DISULFIDE INTERCHANGE PROTEIN DSBD"/>
    <property type="match status" value="1"/>
</dbReference>
<protein>
    <recommendedName>
        <fullName evidence="18">Thiol:disulfide interchange protein DsbD</fullName>
        <ecNumber evidence="18">1.8.1.8</ecNumber>
    </recommendedName>
    <alternativeName>
        <fullName evidence="18">Protein-disulfide reductase</fullName>
        <shortName evidence="18">Disulfide reductase</shortName>
    </alternativeName>
</protein>
<comment type="catalytic activity">
    <reaction evidence="16 18">
        <text>[protein]-dithiol + NAD(+) = [protein]-disulfide + NADH + H(+)</text>
        <dbReference type="Rhea" id="RHEA:18749"/>
        <dbReference type="Rhea" id="RHEA-COMP:10593"/>
        <dbReference type="Rhea" id="RHEA-COMP:10594"/>
        <dbReference type="ChEBI" id="CHEBI:15378"/>
        <dbReference type="ChEBI" id="CHEBI:29950"/>
        <dbReference type="ChEBI" id="CHEBI:50058"/>
        <dbReference type="ChEBI" id="CHEBI:57540"/>
        <dbReference type="ChEBI" id="CHEBI:57945"/>
        <dbReference type="EC" id="1.8.1.8"/>
    </reaction>
</comment>
<dbReference type="EMBL" id="DRKP01000095">
    <property type="protein sequence ID" value="HEB96411.1"/>
    <property type="molecule type" value="Genomic_DNA"/>
</dbReference>
<keyword evidence="6 18" id="KW-0812">Transmembrane</keyword>
<feature type="transmembrane region" description="Helical" evidence="18">
    <location>
        <begin position="524"/>
        <end position="547"/>
    </location>
</feature>
<evidence type="ECO:0000256" key="10">
    <source>
        <dbReference type="ARBA" id="ARBA00022989"/>
    </source>
</evidence>
<evidence type="ECO:0000256" key="8">
    <source>
        <dbReference type="ARBA" id="ARBA00022748"/>
    </source>
</evidence>
<evidence type="ECO:0000256" key="12">
    <source>
        <dbReference type="ARBA" id="ARBA00023027"/>
    </source>
</evidence>
<keyword evidence="15 18" id="KW-0676">Redox-active center</keyword>
<evidence type="ECO:0000313" key="20">
    <source>
        <dbReference type="EMBL" id="HEB96411.1"/>
    </source>
</evidence>
<feature type="disulfide bond" description="Redox-active" evidence="18">
    <location>
        <begin position="704"/>
        <end position="707"/>
    </location>
</feature>
<dbReference type="PANTHER" id="PTHR32234">
    <property type="entry name" value="THIOL:DISULFIDE INTERCHANGE PROTEIN DSBD"/>
    <property type="match status" value="1"/>
</dbReference>
<keyword evidence="4 18" id="KW-1003">Cell membrane</keyword>
<evidence type="ECO:0000256" key="9">
    <source>
        <dbReference type="ARBA" id="ARBA00022982"/>
    </source>
</evidence>
<keyword evidence="7" id="KW-0732">Signal</keyword>
<feature type="disulfide bond" description="Redox-active" evidence="18">
    <location>
        <begin position="384"/>
        <end position="506"/>
    </location>
</feature>
<proteinExistence type="inferred from homology"/>
<feature type="transmembrane region" description="Helical" evidence="18">
    <location>
        <begin position="618"/>
        <end position="640"/>
    </location>
</feature>
<comment type="function">
    <text evidence="18">Required to facilitate the formation of correct disulfide bonds in some periplasmic proteins and for the assembly of the periplasmic c-type cytochromes. Acts by transferring electrons from cytoplasmic thioredoxin to the periplasm. This transfer involves a cascade of disulfide bond formation and reduction steps.</text>
</comment>
<dbReference type="Pfam" id="PF02683">
    <property type="entry name" value="DsbD_TM"/>
    <property type="match status" value="1"/>
</dbReference>
<keyword evidence="8 18" id="KW-0201">Cytochrome c-type biogenesis</keyword>
<dbReference type="GO" id="GO:0017004">
    <property type="term" value="P:cytochrome complex assembly"/>
    <property type="evidence" value="ECO:0007669"/>
    <property type="project" value="UniProtKB-UniRule"/>
</dbReference>
<dbReference type="HAMAP" id="MF_00399">
    <property type="entry name" value="DbsD"/>
    <property type="match status" value="1"/>
</dbReference>
<keyword evidence="13 18" id="KW-0472">Membrane</keyword>
<dbReference type="SUPFAM" id="SSF52833">
    <property type="entry name" value="Thioredoxin-like"/>
    <property type="match status" value="1"/>
</dbReference>
<evidence type="ECO:0000256" key="3">
    <source>
        <dbReference type="ARBA" id="ARBA00022448"/>
    </source>
</evidence>
<keyword evidence="5 18" id="KW-0997">Cell inner membrane</keyword>
<organism evidence="20">
    <name type="scientific">Sedimenticola thiotaurini</name>
    <dbReference type="NCBI Taxonomy" id="1543721"/>
    <lineage>
        <taxon>Bacteria</taxon>
        <taxon>Pseudomonadati</taxon>
        <taxon>Pseudomonadota</taxon>
        <taxon>Gammaproteobacteria</taxon>
        <taxon>Chromatiales</taxon>
        <taxon>Sedimenticolaceae</taxon>
        <taxon>Sedimenticola</taxon>
    </lineage>
</organism>
<reference evidence="20" key="1">
    <citation type="journal article" date="2020" name="mSystems">
        <title>Genome- and Community-Level Interaction Insights into Carbon Utilization and Element Cycling Functions of Hydrothermarchaeota in Hydrothermal Sediment.</title>
        <authorList>
            <person name="Zhou Z."/>
            <person name="Liu Y."/>
            <person name="Xu W."/>
            <person name="Pan J."/>
            <person name="Luo Z.H."/>
            <person name="Li M."/>
        </authorList>
    </citation>
    <scope>NUCLEOTIDE SEQUENCE [LARGE SCALE GENOMIC DNA]</scope>
    <source>
        <strain evidence="20">HyVt-443</strain>
    </source>
</reference>
<evidence type="ECO:0000256" key="11">
    <source>
        <dbReference type="ARBA" id="ARBA00023002"/>
    </source>
</evidence>
<keyword evidence="14 18" id="KW-1015">Disulfide bond</keyword>
<evidence type="ECO:0000256" key="2">
    <source>
        <dbReference type="ARBA" id="ARBA00007241"/>
    </source>
</evidence>
<dbReference type="Pfam" id="PF11412">
    <property type="entry name" value="DsbD_N"/>
    <property type="match status" value="2"/>
</dbReference>
<evidence type="ECO:0000256" key="6">
    <source>
        <dbReference type="ARBA" id="ARBA00022692"/>
    </source>
</evidence>
<dbReference type="Gene3D" id="3.40.30.10">
    <property type="entry name" value="Glutaredoxin"/>
    <property type="match status" value="1"/>
</dbReference>
<dbReference type="PROSITE" id="PS51352">
    <property type="entry name" value="THIOREDOXIN_2"/>
    <property type="match status" value="1"/>
</dbReference>
<dbReference type="InterPro" id="IPR028250">
    <property type="entry name" value="DsbDN"/>
</dbReference>
<evidence type="ECO:0000256" key="1">
    <source>
        <dbReference type="ARBA" id="ARBA00004429"/>
    </source>
</evidence>
<accession>A0A831W7D9</accession>
<evidence type="ECO:0000256" key="17">
    <source>
        <dbReference type="ARBA" id="ARBA00047804"/>
    </source>
</evidence>
<dbReference type="CDD" id="cd02953">
    <property type="entry name" value="DsbDgamma"/>
    <property type="match status" value="1"/>
</dbReference>
<dbReference type="Pfam" id="PF13899">
    <property type="entry name" value="Thioredoxin_7"/>
    <property type="match status" value="1"/>
</dbReference>
<dbReference type="InterPro" id="IPR017937">
    <property type="entry name" value="Thioredoxin_CS"/>
</dbReference>